<comment type="function">
    <text evidence="1 10">Condenses 4-methyl-5-(beta-hydroxyethyl)thiazole monophosphate (THZ-P) and 2-methyl-4-amino-5-hydroxymethyl pyrimidine pyrophosphate (HMP-PP) to form thiamine monophosphate (TMP).</text>
</comment>
<feature type="binding site" evidence="10">
    <location>
        <position position="143"/>
    </location>
    <ligand>
        <name>4-amino-2-methyl-5-(diphosphooxymethyl)pyrimidine</name>
        <dbReference type="ChEBI" id="CHEBI:57841"/>
    </ligand>
</feature>
<keyword evidence="4 10" id="KW-0479">Metal-binding</keyword>
<dbReference type="GO" id="GO:0000287">
    <property type="term" value="F:magnesium ion binding"/>
    <property type="evidence" value="ECO:0007669"/>
    <property type="project" value="UniProtKB-UniRule"/>
</dbReference>
<comment type="catalytic activity">
    <reaction evidence="8 10 11">
        <text>2-(2-carboxy-4-methylthiazol-5-yl)ethyl phosphate + 4-amino-2-methyl-5-(diphosphooxymethyl)pyrimidine + 2 H(+) = thiamine phosphate + CO2 + diphosphate</text>
        <dbReference type="Rhea" id="RHEA:47848"/>
        <dbReference type="ChEBI" id="CHEBI:15378"/>
        <dbReference type="ChEBI" id="CHEBI:16526"/>
        <dbReference type="ChEBI" id="CHEBI:33019"/>
        <dbReference type="ChEBI" id="CHEBI:37575"/>
        <dbReference type="ChEBI" id="CHEBI:57841"/>
        <dbReference type="ChEBI" id="CHEBI:62890"/>
        <dbReference type="EC" id="2.5.1.3"/>
    </reaction>
</comment>
<evidence type="ECO:0000256" key="9">
    <source>
        <dbReference type="ARBA" id="ARBA00047883"/>
    </source>
</evidence>
<dbReference type="FunFam" id="3.20.20.70:FF:000096">
    <property type="entry name" value="Thiamine-phosphate synthase"/>
    <property type="match status" value="1"/>
</dbReference>
<dbReference type="SUPFAM" id="SSF51391">
    <property type="entry name" value="Thiamin phosphate synthase"/>
    <property type="match status" value="1"/>
</dbReference>
<dbReference type="InterPro" id="IPR036206">
    <property type="entry name" value="ThiamineP_synth_sf"/>
</dbReference>
<feature type="binding site" evidence="10">
    <location>
        <begin position="190"/>
        <end position="191"/>
    </location>
    <ligand>
        <name>2-[(2R,5Z)-2-carboxy-4-methylthiazol-5(2H)-ylidene]ethyl phosphate</name>
        <dbReference type="ChEBI" id="CHEBI:62899"/>
    </ligand>
</feature>
<dbReference type="Pfam" id="PF02581">
    <property type="entry name" value="TMP-TENI"/>
    <property type="match status" value="1"/>
</dbReference>
<feature type="binding site" evidence="10">
    <location>
        <begin position="140"/>
        <end position="142"/>
    </location>
    <ligand>
        <name>2-[(2R,5Z)-2-carboxy-4-methylthiazol-5(2H)-ylidene]ethyl phosphate</name>
        <dbReference type="ChEBI" id="CHEBI:62899"/>
    </ligand>
</feature>
<dbReference type="GeneID" id="82190491"/>
<feature type="domain" description="Thiamine phosphate synthase/TenI" evidence="13">
    <location>
        <begin position="13"/>
        <end position="193"/>
    </location>
</feature>
<evidence type="ECO:0000256" key="8">
    <source>
        <dbReference type="ARBA" id="ARBA00047851"/>
    </source>
</evidence>
<feature type="binding site" evidence="10">
    <location>
        <position position="75"/>
    </location>
    <ligand>
        <name>4-amino-2-methyl-5-(diphosphooxymethyl)pyrimidine</name>
        <dbReference type="ChEBI" id="CHEBI:57841"/>
    </ligand>
</feature>
<name>A0A4V6RZ70_9ACTN</name>
<dbReference type="NCBIfam" id="TIGR00693">
    <property type="entry name" value="thiE"/>
    <property type="match status" value="1"/>
</dbReference>
<dbReference type="GO" id="GO:0004789">
    <property type="term" value="F:thiamine-phosphate diphosphorylase activity"/>
    <property type="evidence" value="ECO:0007669"/>
    <property type="project" value="UniProtKB-UniRule"/>
</dbReference>
<keyword evidence="5 10" id="KW-0460">Magnesium</keyword>
<sequence length="225" mass="22987">MFDKKNLKAALRLYAVTDNAWLGERTLASCVEEALEGGATFVQLRHKGADGAALRTEAAELLALCRAAGVPFVVNDDVECALAVGADGVHVGQDDMACERARALLGPDAIVGVSTQTVEQARAAEAAGADYLGVGGVRGTATKPEAGVLAPEEFRAIAAAVDIPIVAIGGINGDTLPLLADLSVDGAAVVSAIFAADDIAAATRELSRIMDEVLPRERGAANPQA</sequence>
<comment type="similarity">
    <text evidence="10 11">Belongs to the thiamine-phosphate synthase family.</text>
</comment>
<comment type="caution">
    <text evidence="14">The sequence shown here is derived from an EMBL/GenBank/DDBJ whole genome shotgun (WGS) entry which is preliminary data.</text>
</comment>
<dbReference type="CDD" id="cd00564">
    <property type="entry name" value="TMP_TenI"/>
    <property type="match status" value="1"/>
</dbReference>
<feature type="binding site" evidence="10">
    <location>
        <position position="114"/>
    </location>
    <ligand>
        <name>4-amino-2-methyl-5-(diphosphooxymethyl)pyrimidine</name>
        <dbReference type="ChEBI" id="CHEBI:57841"/>
    </ligand>
</feature>
<dbReference type="AlphaFoldDB" id="A0A4V6RZ70"/>
<accession>A0A4V6RZ70</accession>
<comment type="pathway">
    <text evidence="2 10 12">Cofactor biosynthesis; thiamine diphosphate biosynthesis; thiamine phosphate from 4-amino-2-methyl-5-diphosphomethylpyrimidine and 4-methyl-5-(2-phosphoethyl)-thiazole: step 1/1.</text>
</comment>
<evidence type="ECO:0000259" key="13">
    <source>
        <dbReference type="Pfam" id="PF02581"/>
    </source>
</evidence>
<dbReference type="InterPro" id="IPR013785">
    <property type="entry name" value="Aldolase_TIM"/>
</dbReference>
<evidence type="ECO:0000256" key="12">
    <source>
        <dbReference type="RuleBase" id="RU004253"/>
    </source>
</evidence>
<protein>
    <recommendedName>
        <fullName evidence="10">Thiamine-phosphate synthase</fullName>
        <shortName evidence="10">TP synthase</shortName>
        <shortName evidence="10">TPS</shortName>
        <ecNumber evidence="10">2.5.1.3</ecNumber>
    </recommendedName>
    <alternativeName>
        <fullName evidence="10">Thiamine-phosphate pyrophosphorylase</fullName>
        <shortName evidence="10">TMP pyrophosphorylase</shortName>
        <shortName evidence="10">TMP-PPase</shortName>
    </alternativeName>
</protein>
<dbReference type="Proteomes" id="UP000308978">
    <property type="component" value="Unassembled WGS sequence"/>
</dbReference>
<dbReference type="PANTHER" id="PTHR20857:SF15">
    <property type="entry name" value="THIAMINE-PHOSPHATE SYNTHASE"/>
    <property type="match status" value="1"/>
</dbReference>
<comment type="cofactor">
    <cofactor evidence="10">
        <name>Mg(2+)</name>
        <dbReference type="ChEBI" id="CHEBI:18420"/>
    </cofactor>
    <text evidence="10">Binds 1 Mg(2+) ion per subunit.</text>
</comment>
<evidence type="ECO:0000256" key="5">
    <source>
        <dbReference type="ARBA" id="ARBA00022842"/>
    </source>
</evidence>
<evidence type="ECO:0000313" key="14">
    <source>
        <dbReference type="EMBL" id="THG36647.1"/>
    </source>
</evidence>
<evidence type="ECO:0000256" key="11">
    <source>
        <dbReference type="RuleBase" id="RU003826"/>
    </source>
</evidence>
<feature type="binding site" evidence="10">
    <location>
        <begin position="43"/>
        <end position="47"/>
    </location>
    <ligand>
        <name>4-amino-2-methyl-5-(diphosphooxymethyl)pyrimidine</name>
        <dbReference type="ChEBI" id="CHEBI:57841"/>
    </ligand>
</feature>
<dbReference type="InterPro" id="IPR022998">
    <property type="entry name" value="ThiamineP_synth_TenI"/>
</dbReference>
<keyword evidence="3 10" id="KW-0808">Transferase</keyword>
<reference evidence="14 15" key="1">
    <citation type="submission" date="2019-04" db="EMBL/GenBank/DDBJ databases">
        <title>Microbes associate with the intestines of laboratory mice.</title>
        <authorList>
            <person name="Navarre W."/>
            <person name="Wong E."/>
            <person name="Huang K.C."/>
            <person name="Tropini C."/>
            <person name="Ng K."/>
            <person name="Yu B."/>
        </authorList>
    </citation>
    <scope>NUCLEOTIDE SEQUENCE [LARGE SCALE GENOMIC DNA]</scope>
    <source>
        <strain evidence="14 15">NM80_B27</strain>
    </source>
</reference>
<evidence type="ECO:0000313" key="15">
    <source>
        <dbReference type="Proteomes" id="UP000308978"/>
    </source>
</evidence>
<feature type="binding site" evidence="10">
    <location>
        <position position="95"/>
    </location>
    <ligand>
        <name>Mg(2+)</name>
        <dbReference type="ChEBI" id="CHEBI:18420"/>
    </ligand>
</feature>
<feature type="binding site" evidence="10">
    <location>
        <position position="76"/>
    </location>
    <ligand>
        <name>Mg(2+)</name>
        <dbReference type="ChEBI" id="CHEBI:18420"/>
    </ligand>
</feature>
<dbReference type="GO" id="GO:0009228">
    <property type="term" value="P:thiamine biosynthetic process"/>
    <property type="evidence" value="ECO:0007669"/>
    <property type="project" value="UniProtKB-KW"/>
</dbReference>
<dbReference type="EC" id="2.5.1.3" evidence="10"/>
<dbReference type="PANTHER" id="PTHR20857">
    <property type="entry name" value="THIAMINE-PHOSPHATE PYROPHOSPHORYLASE"/>
    <property type="match status" value="1"/>
</dbReference>
<proteinExistence type="inferred from homology"/>
<evidence type="ECO:0000256" key="6">
    <source>
        <dbReference type="ARBA" id="ARBA00022977"/>
    </source>
</evidence>
<evidence type="ECO:0000256" key="2">
    <source>
        <dbReference type="ARBA" id="ARBA00005165"/>
    </source>
</evidence>
<keyword evidence="6 10" id="KW-0784">Thiamine biosynthesis</keyword>
<comment type="catalytic activity">
    <reaction evidence="9 10 11">
        <text>2-[(2R,5Z)-2-carboxy-4-methylthiazol-5(2H)-ylidene]ethyl phosphate + 4-amino-2-methyl-5-(diphosphooxymethyl)pyrimidine + 2 H(+) = thiamine phosphate + CO2 + diphosphate</text>
        <dbReference type="Rhea" id="RHEA:47844"/>
        <dbReference type="ChEBI" id="CHEBI:15378"/>
        <dbReference type="ChEBI" id="CHEBI:16526"/>
        <dbReference type="ChEBI" id="CHEBI:33019"/>
        <dbReference type="ChEBI" id="CHEBI:37575"/>
        <dbReference type="ChEBI" id="CHEBI:57841"/>
        <dbReference type="ChEBI" id="CHEBI:62899"/>
        <dbReference type="EC" id="2.5.1.3"/>
    </reaction>
</comment>
<dbReference type="InterPro" id="IPR034291">
    <property type="entry name" value="TMP_synthase"/>
</dbReference>
<organism evidence="14 15">
    <name type="scientific">Adlercreutzia caecimuris</name>
    <dbReference type="NCBI Taxonomy" id="671266"/>
    <lineage>
        <taxon>Bacteria</taxon>
        <taxon>Bacillati</taxon>
        <taxon>Actinomycetota</taxon>
        <taxon>Coriobacteriia</taxon>
        <taxon>Eggerthellales</taxon>
        <taxon>Eggerthellaceae</taxon>
        <taxon>Adlercreutzia</taxon>
    </lineage>
</organism>
<evidence type="ECO:0000256" key="7">
    <source>
        <dbReference type="ARBA" id="ARBA00047334"/>
    </source>
</evidence>
<evidence type="ECO:0000256" key="10">
    <source>
        <dbReference type="HAMAP-Rule" id="MF_00097"/>
    </source>
</evidence>
<evidence type="ECO:0000256" key="4">
    <source>
        <dbReference type="ARBA" id="ARBA00022723"/>
    </source>
</evidence>
<evidence type="ECO:0000256" key="1">
    <source>
        <dbReference type="ARBA" id="ARBA00003814"/>
    </source>
</evidence>
<feature type="binding site" evidence="10">
    <location>
        <position position="170"/>
    </location>
    <ligand>
        <name>2-[(2R,5Z)-2-carboxy-4-methylthiazol-5(2H)-ylidene]ethyl phosphate</name>
        <dbReference type="ChEBI" id="CHEBI:62899"/>
    </ligand>
</feature>
<dbReference type="UniPathway" id="UPA00060">
    <property type="reaction ID" value="UER00141"/>
</dbReference>
<dbReference type="RefSeq" id="WP_016309148.1">
    <property type="nucleotide sequence ID" value="NZ_CAJTDR010000002.1"/>
</dbReference>
<dbReference type="GO" id="GO:0005737">
    <property type="term" value="C:cytoplasm"/>
    <property type="evidence" value="ECO:0007669"/>
    <property type="project" value="TreeGrafter"/>
</dbReference>
<dbReference type="GO" id="GO:0009229">
    <property type="term" value="P:thiamine diphosphate biosynthetic process"/>
    <property type="evidence" value="ECO:0007669"/>
    <property type="project" value="UniProtKB-UniRule"/>
</dbReference>
<evidence type="ECO:0000256" key="3">
    <source>
        <dbReference type="ARBA" id="ARBA00022679"/>
    </source>
</evidence>
<dbReference type="HAMAP" id="MF_00097">
    <property type="entry name" value="TMP_synthase"/>
    <property type="match status" value="1"/>
</dbReference>
<dbReference type="Gene3D" id="3.20.20.70">
    <property type="entry name" value="Aldolase class I"/>
    <property type="match status" value="1"/>
</dbReference>
<dbReference type="EMBL" id="SSTJ01000013">
    <property type="protein sequence ID" value="THG36647.1"/>
    <property type="molecule type" value="Genomic_DNA"/>
</dbReference>
<comment type="catalytic activity">
    <reaction evidence="7 10 11">
        <text>4-methyl-5-(2-phosphooxyethyl)-thiazole + 4-amino-2-methyl-5-(diphosphooxymethyl)pyrimidine + H(+) = thiamine phosphate + diphosphate</text>
        <dbReference type="Rhea" id="RHEA:22328"/>
        <dbReference type="ChEBI" id="CHEBI:15378"/>
        <dbReference type="ChEBI" id="CHEBI:33019"/>
        <dbReference type="ChEBI" id="CHEBI:37575"/>
        <dbReference type="ChEBI" id="CHEBI:57841"/>
        <dbReference type="ChEBI" id="CHEBI:58296"/>
        <dbReference type="EC" id="2.5.1.3"/>
    </reaction>
</comment>
<gene>
    <name evidence="10 14" type="primary">thiE</name>
    <name evidence="14" type="ORF">E5986_09320</name>
</gene>